<dbReference type="EMBL" id="DXHL01000028">
    <property type="protein sequence ID" value="HIW11018.1"/>
    <property type="molecule type" value="Genomic_DNA"/>
</dbReference>
<sequence length="191" mass="21671">MPSSFMTGLRKVSRRLHRDLSFFFAGVILIYAISGIALNHKATFNPNYDISRHTFAVTGPIPTRNGITEAWVREHLLRPVDEENAYTKHYFPQPHTVKVFLKGGSSVVADLTTGKAEYEAFKRRPFFGAVSRLHYNPGRWWTTFSDIFCIALIIITITGFTMMKGRKGFLGWGGVELLAGLLFPLAFLFFF</sequence>
<protein>
    <submittedName>
        <fullName evidence="2">PepSY-associated TM helix domain-containing protein</fullName>
    </submittedName>
</protein>
<organism evidence="2 3">
    <name type="scientific">Candidatus Rikenella faecigallinarum</name>
    <dbReference type="NCBI Taxonomy" id="2838745"/>
    <lineage>
        <taxon>Bacteria</taxon>
        <taxon>Pseudomonadati</taxon>
        <taxon>Bacteroidota</taxon>
        <taxon>Bacteroidia</taxon>
        <taxon>Bacteroidales</taxon>
        <taxon>Rikenellaceae</taxon>
        <taxon>Rikenella</taxon>
    </lineage>
</organism>
<evidence type="ECO:0000313" key="3">
    <source>
        <dbReference type="Proteomes" id="UP000823926"/>
    </source>
</evidence>
<evidence type="ECO:0000313" key="2">
    <source>
        <dbReference type="EMBL" id="HIW11018.1"/>
    </source>
</evidence>
<reference evidence="2" key="2">
    <citation type="submission" date="2021-04" db="EMBL/GenBank/DDBJ databases">
        <authorList>
            <person name="Gilroy R."/>
        </authorList>
    </citation>
    <scope>NUCLEOTIDE SEQUENCE</scope>
    <source>
        <strain evidence="2">ChiBcec15-1070</strain>
    </source>
</reference>
<keyword evidence="1" id="KW-1133">Transmembrane helix</keyword>
<dbReference type="Proteomes" id="UP000823926">
    <property type="component" value="Unassembled WGS sequence"/>
</dbReference>
<comment type="caution">
    <text evidence="2">The sequence shown here is derived from an EMBL/GenBank/DDBJ whole genome shotgun (WGS) entry which is preliminary data.</text>
</comment>
<dbReference type="Pfam" id="PF16357">
    <property type="entry name" value="PepSY_TM_like_2"/>
    <property type="match status" value="1"/>
</dbReference>
<feature type="transmembrane region" description="Helical" evidence="1">
    <location>
        <begin position="140"/>
        <end position="162"/>
    </location>
</feature>
<dbReference type="PANTHER" id="PTHR40115">
    <property type="entry name" value="INNER MEMBRANE PROTEIN WITH PEPSY TM HELIX"/>
    <property type="match status" value="1"/>
</dbReference>
<name>A0A9D1QDD9_9BACT</name>
<evidence type="ECO:0000256" key="1">
    <source>
        <dbReference type="SAM" id="Phobius"/>
    </source>
</evidence>
<accession>A0A9D1QDD9</accession>
<feature type="transmembrane region" description="Helical" evidence="1">
    <location>
        <begin position="169"/>
        <end position="190"/>
    </location>
</feature>
<keyword evidence="1" id="KW-0472">Membrane</keyword>
<keyword evidence="1" id="KW-0812">Transmembrane</keyword>
<gene>
    <name evidence="2" type="ORF">H9888_05890</name>
</gene>
<proteinExistence type="predicted"/>
<feature type="transmembrane region" description="Helical" evidence="1">
    <location>
        <begin position="20"/>
        <end position="38"/>
    </location>
</feature>
<dbReference type="AlphaFoldDB" id="A0A9D1QDD9"/>
<dbReference type="InterPro" id="IPR032307">
    <property type="entry name" value="PepSY_TM-like_2"/>
</dbReference>
<reference evidence="2" key="1">
    <citation type="journal article" date="2021" name="PeerJ">
        <title>Extensive microbial diversity within the chicken gut microbiome revealed by metagenomics and culture.</title>
        <authorList>
            <person name="Gilroy R."/>
            <person name="Ravi A."/>
            <person name="Getino M."/>
            <person name="Pursley I."/>
            <person name="Horton D.L."/>
            <person name="Alikhan N.F."/>
            <person name="Baker D."/>
            <person name="Gharbi K."/>
            <person name="Hall N."/>
            <person name="Watson M."/>
            <person name="Adriaenssens E.M."/>
            <person name="Foster-Nyarko E."/>
            <person name="Jarju S."/>
            <person name="Secka A."/>
            <person name="Antonio M."/>
            <person name="Oren A."/>
            <person name="Chaudhuri R.R."/>
            <person name="La Ragione R."/>
            <person name="Hildebrand F."/>
            <person name="Pallen M.J."/>
        </authorList>
    </citation>
    <scope>NUCLEOTIDE SEQUENCE</scope>
    <source>
        <strain evidence="2">ChiBcec15-1070</strain>
    </source>
</reference>
<dbReference type="PANTHER" id="PTHR40115:SF1">
    <property type="entry name" value="INNER MEMBRANE PROTEIN WITH PEPSY TM HELIX"/>
    <property type="match status" value="1"/>
</dbReference>